<comment type="caution">
    <text evidence="1">The sequence shown here is derived from an EMBL/GenBank/DDBJ whole genome shotgun (WGS) entry which is preliminary data.</text>
</comment>
<organism evidence="1 2">
    <name type="scientific">Phytoactinopolyspora alkaliphila</name>
    <dbReference type="NCBI Taxonomy" id="1783498"/>
    <lineage>
        <taxon>Bacteria</taxon>
        <taxon>Bacillati</taxon>
        <taxon>Actinomycetota</taxon>
        <taxon>Actinomycetes</taxon>
        <taxon>Jiangellales</taxon>
        <taxon>Jiangellaceae</taxon>
        <taxon>Phytoactinopolyspora</taxon>
    </lineage>
</organism>
<name>A0A6N9YMY9_9ACTN</name>
<proteinExistence type="predicted"/>
<keyword evidence="2" id="KW-1185">Reference proteome</keyword>
<dbReference type="Proteomes" id="UP000469185">
    <property type="component" value="Unassembled WGS sequence"/>
</dbReference>
<evidence type="ECO:0000313" key="2">
    <source>
        <dbReference type="Proteomes" id="UP000469185"/>
    </source>
</evidence>
<reference evidence="1 2" key="1">
    <citation type="submission" date="2020-02" db="EMBL/GenBank/DDBJ databases">
        <authorList>
            <person name="Li X.-J."/>
            <person name="Feng X.-M."/>
        </authorList>
    </citation>
    <scope>NUCLEOTIDE SEQUENCE [LARGE SCALE GENOMIC DNA]</scope>
    <source>
        <strain evidence="1 2">CGMCC 4.7225</strain>
    </source>
</reference>
<dbReference type="EMBL" id="JAAGOB010000007">
    <property type="protein sequence ID" value="NED96431.1"/>
    <property type="molecule type" value="Genomic_DNA"/>
</dbReference>
<dbReference type="AlphaFoldDB" id="A0A6N9YMY9"/>
<evidence type="ECO:0000313" key="1">
    <source>
        <dbReference type="EMBL" id="NED96431.1"/>
    </source>
</evidence>
<sequence length="110" mass="12717">MGLGKDRMRPPHLLREQAILNTHWPANPRSYRTHHPGVPVRARVIWERDGVEYVEGVARRWDAKHVYVEILRSGGRLNTNGCWLKPCDVYRSSPDVKHSTSACEIRALHK</sequence>
<accession>A0A6N9YMY9</accession>
<protein>
    <submittedName>
        <fullName evidence="1">Uncharacterized protein</fullName>
    </submittedName>
</protein>
<gene>
    <name evidence="1" type="ORF">G1H11_14065</name>
</gene>
<dbReference type="RefSeq" id="WP_163819220.1">
    <property type="nucleotide sequence ID" value="NZ_JAAGOB010000007.1"/>
</dbReference>